<dbReference type="InterPro" id="IPR017887">
    <property type="entry name" value="TF_TCP_subgr"/>
</dbReference>
<dbReference type="GO" id="GO:0043565">
    <property type="term" value="F:sequence-specific DNA binding"/>
    <property type="evidence" value="ECO:0000318"/>
    <property type="project" value="GO_Central"/>
</dbReference>
<keyword evidence="5" id="KW-0539">Nucleus</keyword>
<dbReference type="InterPro" id="IPR005333">
    <property type="entry name" value="Transcription_factor_TCP"/>
</dbReference>
<evidence type="ECO:0000313" key="9">
    <source>
        <dbReference type="Proteomes" id="UP000006729"/>
    </source>
</evidence>
<evidence type="ECO:0000256" key="5">
    <source>
        <dbReference type="ARBA" id="ARBA00023242"/>
    </source>
</evidence>
<dbReference type="AlphaFoldDB" id="A0A2K2B5U2"/>
<feature type="domain" description="TCP" evidence="7">
    <location>
        <begin position="76"/>
        <end position="130"/>
    </location>
</feature>
<feature type="region of interest" description="Disordered" evidence="6">
    <location>
        <begin position="1"/>
        <end position="42"/>
    </location>
</feature>
<keyword evidence="4" id="KW-0804">Transcription</keyword>
<reference evidence="8 9" key="1">
    <citation type="journal article" date="2006" name="Science">
        <title>The genome of black cottonwood, Populus trichocarpa (Torr. &amp; Gray).</title>
        <authorList>
            <person name="Tuskan G.A."/>
            <person name="Difazio S."/>
            <person name="Jansson S."/>
            <person name="Bohlmann J."/>
            <person name="Grigoriev I."/>
            <person name="Hellsten U."/>
            <person name="Putnam N."/>
            <person name="Ralph S."/>
            <person name="Rombauts S."/>
            <person name="Salamov A."/>
            <person name="Schein J."/>
            <person name="Sterck L."/>
            <person name="Aerts A."/>
            <person name="Bhalerao R.R."/>
            <person name="Bhalerao R.P."/>
            <person name="Blaudez D."/>
            <person name="Boerjan W."/>
            <person name="Brun A."/>
            <person name="Brunner A."/>
            <person name="Busov V."/>
            <person name="Campbell M."/>
            <person name="Carlson J."/>
            <person name="Chalot M."/>
            <person name="Chapman J."/>
            <person name="Chen G.L."/>
            <person name="Cooper D."/>
            <person name="Coutinho P.M."/>
            <person name="Couturier J."/>
            <person name="Covert S."/>
            <person name="Cronk Q."/>
            <person name="Cunningham R."/>
            <person name="Davis J."/>
            <person name="Degroeve S."/>
            <person name="Dejardin A."/>
            <person name="Depamphilis C."/>
            <person name="Detter J."/>
            <person name="Dirks B."/>
            <person name="Dubchak I."/>
            <person name="Duplessis S."/>
            <person name="Ehlting J."/>
            <person name="Ellis B."/>
            <person name="Gendler K."/>
            <person name="Goodstein D."/>
            <person name="Gribskov M."/>
            <person name="Grimwood J."/>
            <person name="Groover A."/>
            <person name="Gunter L."/>
            <person name="Hamberger B."/>
            <person name="Heinze B."/>
            <person name="Helariutta Y."/>
            <person name="Henrissat B."/>
            <person name="Holligan D."/>
            <person name="Holt R."/>
            <person name="Huang W."/>
            <person name="Islam-Faridi N."/>
            <person name="Jones S."/>
            <person name="Jones-Rhoades M."/>
            <person name="Jorgensen R."/>
            <person name="Joshi C."/>
            <person name="Kangasjarvi J."/>
            <person name="Karlsson J."/>
            <person name="Kelleher C."/>
            <person name="Kirkpatrick R."/>
            <person name="Kirst M."/>
            <person name="Kohler A."/>
            <person name="Kalluri U."/>
            <person name="Larimer F."/>
            <person name="Leebens-Mack J."/>
            <person name="Leple J.C."/>
            <person name="Locascio P."/>
            <person name="Lou Y."/>
            <person name="Lucas S."/>
            <person name="Martin F."/>
            <person name="Montanini B."/>
            <person name="Napoli C."/>
            <person name="Nelson D.R."/>
            <person name="Nelson C."/>
            <person name="Nieminen K."/>
            <person name="Nilsson O."/>
            <person name="Pereda V."/>
            <person name="Peter G."/>
            <person name="Philippe R."/>
            <person name="Pilate G."/>
            <person name="Poliakov A."/>
            <person name="Razumovskaya J."/>
            <person name="Richardson P."/>
            <person name="Rinaldi C."/>
            <person name="Ritland K."/>
            <person name="Rouze P."/>
            <person name="Ryaboy D."/>
            <person name="Schmutz J."/>
            <person name="Schrader J."/>
            <person name="Segerman B."/>
            <person name="Shin H."/>
            <person name="Siddiqui A."/>
            <person name="Sterky F."/>
            <person name="Terry A."/>
            <person name="Tsai C.J."/>
            <person name="Uberbacher E."/>
            <person name="Unneberg P."/>
            <person name="Vahala J."/>
            <person name="Wall K."/>
            <person name="Wessler S."/>
            <person name="Yang G."/>
            <person name="Yin T."/>
            <person name="Douglas C."/>
            <person name="Marra M."/>
            <person name="Sandberg G."/>
            <person name="Van de Peer Y."/>
            <person name="Rokhsar D."/>
        </authorList>
    </citation>
    <scope>NUCLEOTIDE SEQUENCE [LARGE SCALE GENOMIC DNA]</scope>
    <source>
        <strain evidence="9">cv. Nisqually</strain>
    </source>
</reference>
<dbReference type="EMBL" id="CM009292">
    <property type="protein sequence ID" value="PNT45142.1"/>
    <property type="molecule type" value="Genomic_DNA"/>
</dbReference>
<gene>
    <name evidence="8" type="ORF">POPTR_003G120200</name>
</gene>
<proteinExistence type="predicted"/>
<evidence type="ECO:0000256" key="1">
    <source>
        <dbReference type="ARBA" id="ARBA00004123"/>
    </source>
</evidence>
<dbReference type="GO" id="GO:0005634">
    <property type="term" value="C:nucleus"/>
    <property type="evidence" value="ECO:0000318"/>
    <property type="project" value="GO_Central"/>
</dbReference>
<keyword evidence="3" id="KW-0238">DNA-binding</keyword>
<evidence type="ECO:0000259" key="7">
    <source>
        <dbReference type="PROSITE" id="PS51369"/>
    </source>
</evidence>
<comment type="subcellular location">
    <subcellularLocation>
        <location evidence="1">Nucleus</location>
    </subcellularLocation>
</comment>
<keyword evidence="9" id="KW-1185">Reference proteome</keyword>
<evidence type="ECO:0000256" key="3">
    <source>
        <dbReference type="ARBA" id="ARBA00023125"/>
    </source>
</evidence>
<dbReference type="PROSITE" id="PS51369">
    <property type="entry name" value="TCP"/>
    <property type="match status" value="1"/>
</dbReference>
<dbReference type="Proteomes" id="UP000006729">
    <property type="component" value="Chromosome 3"/>
</dbReference>
<dbReference type="GO" id="GO:0003700">
    <property type="term" value="F:DNA-binding transcription factor activity"/>
    <property type="evidence" value="ECO:0000318"/>
    <property type="project" value="GO_Central"/>
</dbReference>
<organism evidence="8 9">
    <name type="scientific">Populus trichocarpa</name>
    <name type="common">Western balsam poplar</name>
    <name type="synonym">Populus balsamifera subsp. trichocarpa</name>
    <dbReference type="NCBI Taxonomy" id="3694"/>
    <lineage>
        <taxon>Eukaryota</taxon>
        <taxon>Viridiplantae</taxon>
        <taxon>Streptophyta</taxon>
        <taxon>Embryophyta</taxon>
        <taxon>Tracheophyta</taxon>
        <taxon>Spermatophyta</taxon>
        <taxon>Magnoliopsida</taxon>
        <taxon>eudicotyledons</taxon>
        <taxon>Gunneridae</taxon>
        <taxon>Pentapetalae</taxon>
        <taxon>rosids</taxon>
        <taxon>fabids</taxon>
        <taxon>Malpighiales</taxon>
        <taxon>Salicaceae</taxon>
        <taxon>Saliceae</taxon>
        <taxon>Populus</taxon>
    </lineage>
</organism>
<dbReference type="PANTHER" id="PTHR31072:SF15">
    <property type="entry name" value="TRANSCRIPTION FACTOR TCP19-LIKE"/>
    <property type="match status" value="1"/>
</dbReference>
<evidence type="ECO:0000256" key="4">
    <source>
        <dbReference type="ARBA" id="ARBA00023163"/>
    </source>
</evidence>
<evidence type="ECO:0000313" key="8">
    <source>
        <dbReference type="EMBL" id="PNT45142.1"/>
    </source>
</evidence>
<dbReference type="InParanoid" id="A0A2K2B5U2"/>
<name>A0A2K2B5U2_POPTR</name>
<dbReference type="Pfam" id="PF03634">
    <property type="entry name" value="TCP"/>
    <property type="match status" value="1"/>
</dbReference>
<dbReference type="PANTHER" id="PTHR31072">
    <property type="entry name" value="TRANSCRIPTION FACTOR TCP4-RELATED"/>
    <property type="match status" value="1"/>
</dbReference>
<dbReference type="STRING" id="3694.A0A2K2B5U2"/>
<sequence>MASFQEHEVDLDDEGGTSDLSTNAGDLEDNRNNNSGNNRTLPKMGVVPLAMQMPMPMSIPMPMPVTTIATIRRSSTKDRHTKVEGRGRRIRIPATCSARIFQLTRELGHSSDGETVRWLLEHAEQAIIEATGTGTVLAIALLLPTPQGSVPVFAVGNNWMMVPANAFWMILHAAAAGTPTAAPIFAACSNQQIRALSPSLTPVFNVAAAWPISPFVASTNGGNQTGVNIAAASVVEIPSGVEFRAPSPVVASTSVGVQVAKKSTMAWRLIYDMLELQLTGRPGINQP</sequence>
<protein>
    <recommendedName>
        <fullName evidence="7">TCP domain-containing protein</fullName>
    </recommendedName>
</protein>
<accession>A0A2K2B5U2</accession>
<dbReference type="SMR" id="A0A2K2B5U2"/>
<evidence type="ECO:0000256" key="6">
    <source>
        <dbReference type="SAM" id="MobiDB-lite"/>
    </source>
</evidence>
<evidence type="ECO:0000256" key="2">
    <source>
        <dbReference type="ARBA" id="ARBA00023015"/>
    </source>
</evidence>
<keyword evidence="2" id="KW-0805">Transcription regulation</keyword>